<dbReference type="AlphaFoldDB" id="A0AAV0KNA8"/>
<dbReference type="InterPro" id="IPR015914">
    <property type="entry name" value="PAPs_N"/>
</dbReference>
<proteinExistence type="predicted"/>
<dbReference type="InterPro" id="IPR008963">
    <property type="entry name" value="Purple_acid_Pase-like_N"/>
</dbReference>
<reference evidence="3" key="1">
    <citation type="submission" date="2022-08" db="EMBL/GenBank/DDBJ databases">
        <authorList>
            <person name="Gutierrez-Valencia J."/>
        </authorList>
    </citation>
    <scope>NUCLEOTIDE SEQUENCE</scope>
</reference>
<evidence type="ECO:0000256" key="1">
    <source>
        <dbReference type="ARBA" id="ARBA00022729"/>
    </source>
</evidence>
<keyword evidence="4" id="KW-1185">Reference proteome</keyword>
<dbReference type="Gene3D" id="2.60.40.380">
    <property type="entry name" value="Purple acid phosphatase-like, N-terminal"/>
    <property type="match status" value="1"/>
</dbReference>
<evidence type="ECO:0000313" key="3">
    <source>
        <dbReference type="EMBL" id="CAI0423576.1"/>
    </source>
</evidence>
<protein>
    <recommendedName>
        <fullName evidence="2">Purple acid phosphatase N-terminal domain-containing protein</fullName>
    </recommendedName>
</protein>
<organism evidence="3 4">
    <name type="scientific">Linum tenue</name>
    <dbReference type="NCBI Taxonomy" id="586396"/>
    <lineage>
        <taxon>Eukaryota</taxon>
        <taxon>Viridiplantae</taxon>
        <taxon>Streptophyta</taxon>
        <taxon>Embryophyta</taxon>
        <taxon>Tracheophyta</taxon>
        <taxon>Spermatophyta</taxon>
        <taxon>Magnoliopsida</taxon>
        <taxon>eudicotyledons</taxon>
        <taxon>Gunneridae</taxon>
        <taxon>Pentapetalae</taxon>
        <taxon>rosids</taxon>
        <taxon>fabids</taxon>
        <taxon>Malpighiales</taxon>
        <taxon>Linaceae</taxon>
        <taxon>Linum</taxon>
    </lineage>
</organism>
<feature type="domain" description="Purple acid phosphatase N-terminal" evidence="2">
    <location>
        <begin position="30"/>
        <end position="100"/>
    </location>
</feature>
<dbReference type="Pfam" id="PF16656">
    <property type="entry name" value="Pur_ac_phosph_N"/>
    <property type="match status" value="1"/>
</dbReference>
<dbReference type="SUPFAM" id="SSF49363">
    <property type="entry name" value="Purple acid phosphatase, N-terminal domain"/>
    <property type="match status" value="1"/>
</dbReference>
<keyword evidence="1" id="KW-0732">Signal</keyword>
<dbReference type="Proteomes" id="UP001154282">
    <property type="component" value="Unassembled WGS sequence"/>
</dbReference>
<dbReference type="SUPFAM" id="SSF56300">
    <property type="entry name" value="Metallo-dependent phosphatases"/>
    <property type="match status" value="1"/>
</dbReference>
<dbReference type="InterPro" id="IPR029052">
    <property type="entry name" value="Metallo-depent_PP-like"/>
</dbReference>
<dbReference type="EMBL" id="CAMGYJ010000005">
    <property type="protein sequence ID" value="CAI0423576.1"/>
    <property type="molecule type" value="Genomic_DNA"/>
</dbReference>
<comment type="caution">
    <text evidence="3">The sequence shown here is derived from an EMBL/GenBank/DDBJ whole genome shotgun (WGS) entry which is preliminary data.</text>
</comment>
<gene>
    <name evidence="3" type="ORF">LITE_LOCUS19570</name>
</gene>
<dbReference type="InterPro" id="IPR039331">
    <property type="entry name" value="PAPs-like"/>
</dbReference>
<dbReference type="GO" id="GO:0046872">
    <property type="term" value="F:metal ion binding"/>
    <property type="evidence" value="ECO:0007669"/>
    <property type="project" value="InterPro"/>
</dbReference>
<dbReference type="PANTHER" id="PTHR22953:SF7">
    <property type="entry name" value="PURPLE ACID PHOSPHATASE 22"/>
    <property type="match status" value="1"/>
</dbReference>
<evidence type="ECO:0000313" key="4">
    <source>
        <dbReference type="Proteomes" id="UP001154282"/>
    </source>
</evidence>
<sequence>MEFHASTDFELVPLPPRVFFTPHNGSASDPQQVHISIAGIDHIRITWLTDDKTVPSAVEYSTEPGNYIFKVAGGDKSSYQFLTYTSGFIHHVRIGPLRQGDGEGMRAAMEELLYKARVDVVFAGHIHAYERFVRLC</sequence>
<dbReference type="PANTHER" id="PTHR22953">
    <property type="entry name" value="ACID PHOSPHATASE RELATED"/>
    <property type="match status" value="1"/>
</dbReference>
<name>A0AAV0KNA8_9ROSI</name>
<dbReference type="GO" id="GO:0003993">
    <property type="term" value="F:acid phosphatase activity"/>
    <property type="evidence" value="ECO:0007669"/>
    <property type="project" value="InterPro"/>
</dbReference>
<accession>A0AAV0KNA8</accession>
<evidence type="ECO:0000259" key="2">
    <source>
        <dbReference type="Pfam" id="PF16656"/>
    </source>
</evidence>